<reference evidence="2" key="1">
    <citation type="journal article" date="2019" name="Int. J. Syst. Evol. Microbiol.">
        <title>The Global Catalogue of Microorganisms (GCM) 10K type strain sequencing project: providing services to taxonomists for standard genome sequencing and annotation.</title>
        <authorList>
            <consortium name="The Broad Institute Genomics Platform"/>
            <consortium name="The Broad Institute Genome Sequencing Center for Infectious Disease"/>
            <person name="Wu L."/>
            <person name="Ma J."/>
        </authorList>
    </citation>
    <scope>NUCLEOTIDE SEQUENCE [LARGE SCALE GENOMIC DNA]</scope>
    <source>
        <strain evidence="2">CCUG 49018</strain>
    </source>
</reference>
<accession>A0ABW3VTB1</accession>
<name>A0ABW3VTB1_9PSEU</name>
<keyword evidence="2" id="KW-1185">Reference proteome</keyword>
<feature type="non-terminal residue" evidence="1">
    <location>
        <position position="1"/>
    </location>
</feature>
<comment type="caution">
    <text evidence="1">The sequence shown here is derived from an EMBL/GenBank/DDBJ whole genome shotgun (WGS) entry which is preliminary data.</text>
</comment>
<sequence length="245" mass="25808">STFGGSSEPSGELSLRVIRAADARDIRDRFDRLTALSQYPAKELSLAEVAHFGLPRPGLDDRVNAWRTVNFRNLVRGARRALTARALRLSNFYGSLYLTHIRADGDVLELGLASMRVVTTAGVNFLVDSMQGTVEPEVLKYHGIGTGTTAEASSDTGLVTESTTALNPDSTRATGSLTEGASANIFRTVGTNTVDASVACTEHGIFSQAATGGGTLLDRSVFSVVNLAGGDSLQSTYDFTIAAGS</sequence>
<evidence type="ECO:0000313" key="1">
    <source>
        <dbReference type="EMBL" id="MFD1238263.1"/>
    </source>
</evidence>
<protein>
    <submittedName>
        <fullName evidence="1">Uncharacterized protein</fullName>
    </submittedName>
</protein>
<evidence type="ECO:0000313" key="2">
    <source>
        <dbReference type="Proteomes" id="UP001597182"/>
    </source>
</evidence>
<dbReference type="RefSeq" id="WP_379653462.1">
    <property type="nucleotide sequence ID" value="NZ_JBHTMB010000381.1"/>
</dbReference>
<dbReference type="EMBL" id="JBHTMB010000381">
    <property type="protein sequence ID" value="MFD1238263.1"/>
    <property type="molecule type" value="Genomic_DNA"/>
</dbReference>
<organism evidence="1 2">
    <name type="scientific">Pseudonocardia benzenivorans</name>
    <dbReference type="NCBI Taxonomy" id="228005"/>
    <lineage>
        <taxon>Bacteria</taxon>
        <taxon>Bacillati</taxon>
        <taxon>Actinomycetota</taxon>
        <taxon>Actinomycetes</taxon>
        <taxon>Pseudonocardiales</taxon>
        <taxon>Pseudonocardiaceae</taxon>
        <taxon>Pseudonocardia</taxon>
    </lineage>
</organism>
<dbReference type="Proteomes" id="UP001597182">
    <property type="component" value="Unassembled WGS sequence"/>
</dbReference>
<gene>
    <name evidence="1" type="ORF">ACFQ34_33730</name>
</gene>
<proteinExistence type="predicted"/>